<feature type="signal peptide" evidence="5">
    <location>
        <begin position="1"/>
        <end position="20"/>
    </location>
</feature>
<dbReference type="Proteomes" id="UP000838412">
    <property type="component" value="Chromosome 1"/>
</dbReference>
<dbReference type="PANTHER" id="PTHR19324:SF33">
    <property type="entry name" value="MUCIN-5AC"/>
    <property type="match status" value="1"/>
</dbReference>
<dbReference type="PANTHER" id="PTHR19324">
    <property type="entry name" value="PERFORIN-LIKE PROTEIN 1"/>
    <property type="match status" value="1"/>
</dbReference>
<feature type="domain" description="CUB" evidence="6">
    <location>
        <begin position="38"/>
        <end position="146"/>
    </location>
</feature>
<feature type="region of interest" description="Disordered" evidence="4">
    <location>
        <begin position="31"/>
        <end position="56"/>
    </location>
</feature>
<evidence type="ECO:0000256" key="1">
    <source>
        <dbReference type="ARBA" id="ARBA00023157"/>
    </source>
</evidence>
<comment type="caution">
    <text evidence="2">Lacks conserved residue(s) required for the propagation of feature annotation.</text>
</comment>
<dbReference type="InterPro" id="IPR000859">
    <property type="entry name" value="CUB_dom"/>
</dbReference>
<dbReference type="InterPro" id="IPR031569">
    <property type="entry name" value="ApeC"/>
</dbReference>
<keyword evidence="3" id="KW-0175">Coiled coil</keyword>
<dbReference type="OrthoDB" id="5954510at2759"/>
<protein>
    <submittedName>
        <fullName evidence="7">CSMD2 protein</fullName>
    </submittedName>
</protein>
<accession>A0A8J9VW51</accession>
<name>A0A8J9VW51_BRALA</name>
<evidence type="ECO:0000256" key="3">
    <source>
        <dbReference type="SAM" id="Coils"/>
    </source>
</evidence>
<evidence type="ECO:0000259" key="6">
    <source>
        <dbReference type="PROSITE" id="PS01180"/>
    </source>
</evidence>
<evidence type="ECO:0000256" key="2">
    <source>
        <dbReference type="PROSITE-ProRule" id="PRU00059"/>
    </source>
</evidence>
<dbReference type="Gene3D" id="2.60.120.290">
    <property type="entry name" value="Spermadhesin, CUB domain"/>
    <property type="match status" value="1"/>
</dbReference>
<gene>
    <name evidence="7" type="primary">CSMD2</name>
    <name evidence="7" type="ORF">BLAG_LOCUS2192</name>
</gene>
<feature type="coiled-coil region" evidence="3">
    <location>
        <begin position="201"/>
        <end position="228"/>
    </location>
</feature>
<reference evidence="7" key="1">
    <citation type="submission" date="2022-01" db="EMBL/GenBank/DDBJ databases">
        <authorList>
            <person name="Braso-Vives M."/>
        </authorList>
    </citation>
    <scope>NUCLEOTIDE SEQUENCE</scope>
</reference>
<keyword evidence="1" id="KW-1015">Disulfide bond</keyword>
<evidence type="ECO:0000313" key="7">
    <source>
        <dbReference type="EMBL" id="CAH1233420.1"/>
    </source>
</evidence>
<dbReference type="SUPFAM" id="SSF49854">
    <property type="entry name" value="Spermadhesin, CUB domain"/>
    <property type="match status" value="1"/>
</dbReference>
<keyword evidence="5" id="KW-0732">Signal</keyword>
<evidence type="ECO:0000256" key="4">
    <source>
        <dbReference type="SAM" id="MobiDB-lite"/>
    </source>
</evidence>
<dbReference type="AlphaFoldDB" id="A0A8J9VW51"/>
<evidence type="ECO:0000313" key="8">
    <source>
        <dbReference type="Proteomes" id="UP000838412"/>
    </source>
</evidence>
<feature type="region of interest" description="Disordered" evidence="4">
    <location>
        <begin position="144"/>
        <end position="169"/>
    </location>
</feature>
<evidence type="ECO:0000256" key="5">
    <source>
        <dbReference type="SAM" id="SignalP"/>
    </source>
</evidence>
<organism evidence="7 8">
    <name type="scientific">Branchiostoma lanceolatum</name>
    <name type="common">Common lancelet</name>
    <name type="synonym">Amphioxus lanceolatum</name>
    <dbReference type="NCBI Taxonomy" id="7740"/>
    <lineage>
        <taxon>Eukaryota</taxon>
        <taxon>Metazoa</taxon>
        <taxon>Chordata</taxon>
        <taxon>Cephalochordata</taxon>
        <taxon>Leptocardii</taxon>
        <taxon>Amphioxiformes</taxon>
        <taxon>Branchiostomatidae</taxon>
        <taxon>Branchiostoma</taxon>
    </lineage>
</organism>
<dbReference type="Pfam" id="PF00431">
    <property type="entry name" value="CUB"/>
    <property type="match status" value="1"/>
</dbReference>
<dbReference type="PROSITE" id="PS01180">
    <property type="entry name" value="CUB"/>
    <property type="match status" value="1"/>
</dbReference>
<dbReference type="Pfam" id="PF16977">
    <property type="entry name" value="ApeC"/>
    <property type="match status" value="1"/>
</dbReference>
<dbReference type="CDD" id="cd00041">
    <property type="entry name" value="CUB"/>
    <property type="match status" value="1"/>
</dbReference>
<keyword evidence="8" id="KW-1185">Reference proteome</keyword>
<dbReference type="SMART" id="SM00042">
    <property type="entry name" value="CUB"/>
    <property type="match status" value="1"/>
</dbReference>
<sequence>MMKTILNLLLVTTSALTVCAVGDESLGEMKPPTSKVRCGGTKTGDSGQISSPGYGENPNIRDNLDCEWKITVPDGKVVQFTFDAFKLDETGYLEIFDACPYGYTNANFTSSNVSVTIITATNTATIVFHSNGLTSGHGFHTTFQAVPPPHFRPGKQQNQGDTRSERSPRTLFGSPNLKGIFDFGIDIIKGAYDVVSTILDKLEAERKHKELLDLLTELKNGVNNLSEQIHEQGIIAELHHEEEMAAIQYSAAVDTVKNYLDTLNTRLQVTINGTLHPAELGQSWANAVLQQDSGGMNQALNNFYGMIMGSSTVFHGKPFMETISALIERQHLPSSEYRAKLKTIFEYIMDLQAGGYAAWVLALKQKGQVNQIDEVVRRSHAKLSEQNCIVAPLFYDWPAGTYGLPKTTGGCPLGWKDGQYDYKGDNSFHFPQNAPVHFNGSISNNTLKQGYCMKTHSLENGTGSSWPKGSYCILKYGRGCPAGFALGKLGFLGGTKTGEVPDGSSDGNSIVLEYCCRHDGLASSPIRLPPRPPFYLLRSGGKCQQVCISYKAVDT</sequence>
<dbReference type="EMBL" id="OV696686">
    <property type="protein sequence ID" value="CAH1233420.1"/>
    <property type="molecule type" value="Genomic_DNA"/>
</dbReference>
<dbReference type="InterPro" id="IPR035914">
    <property type="entry name" value="Sperma_CUB_dom_sf"/>
</dbReference>
<proteinExistence type="predicted"/>
<feature type="chain" id="PRO_5035474696" evidence="5">
    <location>
        <begin position="21"/>
        <end position="555"/>
    </location>
</feature>